<proteinExistence type="predicted"/>
<organism evidence="1 2">
    <name type="scientific">Gossypium klotzschianum</name>
    <dbReference type="NCBI Taxonomy" id="34286"/>
    <lineage>
        <taxon>Eukaryota</taxon>
        <taxon>Viridiplantae</taxon>
        <taxon>Streptophyta</taxon>
        <taxon>Embryophyta</taxon>
        <taxon>Tracheophyta</taxon>
        <taxon>Spermatophyta</taxon>
        <taxon>Magnoliopsida</taxon>
        <taxon>eudicotyledons</taxon>
        <taxon>Gunneridae</taxon>
        <taxon>Pentapetalae</taxon>
        <taxon>rosids</taxon>
        <taxon>malvids</taxon>
        <taxon>Malvales</taxon>
        <taxon>Malvaceae</taxon>
        <taxon>Malvoideae</taxon>
        <taxon>Gossypium</taxon>
    </lineage>
</organism>
<protein>
    <submittedName>
        <fullName evidence="1">Uncharacterized protein</fullName>
    </submittedName>
</protein>
<evidence type="ECO:0000313" key="2">
    <source>
        <dbReference type="Proteomes" id="UP000593573"/>
    </source>
</evidence>
<comment type="caution">
    <text evidence="1">The sequence shown here is derived from an EMBL/GenBank/DDBJ whole genome shotgun (WGS) entry which is preliminary data.</text>
</comment>
<dbReference type="Proteomes" id="UP000593573">
    <property type="component" value="Unassembled WGS sequence"/>
</dbReference>
<name>A0A7J8W3R2_9ROSI</name>
<sequence length="58" mass="6349">MPSKLPPTILMEYTLQINRGEPCIRNLLDCGKTVTPLLLSIQTLSSISKIKLLPGVKA</sequence>
<dbReference type="AlphaFoldDB" id="A0A7J8W3R2"/>
<reference evidence="1 2" key="1">
    <citation type="journal article" date="2019" name="Genome Biol. Evol.">
        <title>Insights into the evolution of the New World diploid cottons (Gossypium, subgenus Houzingenia) based on genome sequencing.</title>
        <authorList>
            <person name="Grover C.E."/>
            <person name="Arick M.A. 2nd"/>
            <person name="Thrash A."/>
            <person name="Conover J.L."/>
            <person name="Sanders W.S."/>
            <person name="Peterson D.G."/>
            <person name="Frelichowski J.E."/>
            <person name="Scheffler J.A."/>
            <person name="Scheffler B.E."/>
            <person name="Wendel J.F."/>
        </authorList>
    </citation>
    <scope>NUCLEOTIDE SEQUENCE [LARGE SCALE GENOMIC DNA]</scope>
    <source>
        <strain evidence="1">57</strain>
        <tissue evidence="1">Leaf</tissue>
    </source>
</reference>
<gene>
    <name evidence="1" type="ORF">Goklo_024798</name>
</gene>
<keyword evidence="2" id="KW-1185">Reference proteome</keyword>
<accession>A0A7J8W3R2</accession>
<evidence type="ECO:0000313" key="1">
    <source>
        <dbReference type="EMBL" id="MBA0669284.1"/>
    </source>
</evidence>
<dbReference type="EMBL" id="JABFAB010000058">
    <property type="protein sequence ID" value="MBA0669284.1"/>
    <property type="molecule type" value="Genomic_DNA"/>
</dbReference>